<dbReference type="InterPro" id="IPR023213">
    <property type="entry name" value="CAT-like_dom_sf"/>
</dbReference>
<dbReference type="EMBL" id="KV425922">
    <property type="protein sequence ID" value="KZV98166.1"/>
    <property type="molecule type" value="Genomic_DNA"/>
</dbReference>
<organism evidence="2 3">
    <name type="scientific">Exidia glandulosa HHB12029</name>
    <dbReference type="NCBI Taxonomy" id="1314781"/>
    <lineage>
        <taxon>Eukaryota</taxon>
        <taxon>Fungi</taxon>
        <taxon>Dikarya</taxon>
        <taxon>Basidiomycota</taxon>
        <taxon>Agaricomycotina</taxon>
        <taxon>Agaricomycetes</taxon>
        <taxon>Auriculariales</taxon>
        <taxon>Exidiaceae</taxon>
        <taxon>Exidia</taxon>
    </lineage>
</organism>
<gene>
    <name evidence="2" type="ORF">EXIGLDRAFT_832425</name>
</gene>
<evidence type="ECO:0000313" key="2">
    <source>
        <dbReference type="EMBL" id="KZV98166.1"/>
    </source>
</evidence>
<evidence type="ECO:0008006" key="4">
    <source>
        <dbReference type="Google" id="ProtNLM"/>
    </source>
</evidence>
<dbReference type="Proteomes" id="UP000077266">
    <property type="component" value="Unassembled WGS sequence"/>
</dbReference>
<reference evidence="2 3" key="1">
    <citation type="journal article" date="2016" name="Mol. Biol. Evol.">
        <title>Comparative Genomics of Early-Diverging Mushroom-Forming Fungi Provides Insights into the Origins of Lignocellulose Decay Capabilities.</title>
        <authorList>
            <person name="Nagy L.G."/>
            <person name="Riley R."/>
            <person name="Tritt A."/>
            <person name="Adam C."/>
            <person name="Daum C."/>
            <person name="Floudas D."/>
            <person name="Sun H."/>
            <person name="Yadav J.S."/>
            <person name="Pangilinan J."/>
            <person name="Larsson K.H."/>
            <person name="Matsuura K."/>
            <person name="Barry K."/>
            <person name="Labutti K."/>
            <person name="Kuo R."/>
            <person name="Ohm R.A."/>
            <person name="Bhattacharya S.S."/>
            <person name="Shirouzu T."/>
            <person name="Yoshinaga Y."/>
            <person name="Martin F.M."/>
            <person name="Grigoriev I.V."/>
            <person name="Hibbett D.S."/>
        </authorList>
    </citation>
    <scope>NUCLEOTIDE SEQUENCE [LARGE SCALE GENOMIC DNA]</scope>
    <source>
        <strain evidence="2 3">HHB12029</strain>
    </source>
</reference>
<protein>
    <recommendedName>
        <fullName evidence="4">Transferase-domain-containing protein</fullName>
    </recommendedName>
</protein>
<accession>A0A165LQ52</accession>
<dbReference type="AlphaFoldDB" id="A0A165LQ52"/>
<dbReference type="STRING" id="1314781.A0A165LQ52"/>
<name>A0A165LQ52_EXIGL</name>
<evidence type="ECO:0000256" key="1">
    <source>
        <dbReference type="ARBA" id="ARBA00022679"/>
    </source>
</evidence>
<dbReference type="Gene3D" id="3.30.559.10">
    <property type="entry name" value="Chloramphenicol acetyltransferase-like domain"/>
    <property type="match status" value="2"/>
</dbReference>
<dbReference type="OrthoDB" id="21502at2759"/>
<proteinExistence type="predicted"/>
<evidence type="ECO:0000313" key="3">
    <source>
        <dbReference type="Proteomes" id="UP000077266"/>
    </source>
</evidence>
<keyword evidence="3" id="KW-1185">Reference proteome</keyword>
<dbReference type="GO" id="GO:0016747">
    <property type="term" value="F:acyltransferase activity, transferring groups other than amino-acyl groups"/>
    <property type="evidence" value="ECO:0007669"/>
    <property type="project" value="TreeGrafter"/>
</dbReference>
<sequence>MFSWLDWRKKAPESPPLGVDTVVCSASDLSSKDVTLTYCFVIPAPLDVDKLKAGLFAAIEQKLPRCGARLARRNGLYEFQIPRQFTQEVPAAGFTHVHKSQPFAGTPLPPNVGDVEQPCMVDMPNCASLFRASGTPGHLDDFLVPGTPLLHVHVTTFEDATLIGLTASHVLWDAHGLRTLLSAWTAALEGELDSVEGSAVDFNPFQTIYQSVTPRNLPPGEPVRGWYNLGTFGTLHFIVRFVWRLFREPKETARLFYIPKPWLAAQKEACMAELAARGSKEWVGSSDVLIATFCKVLHAHRTDSTPVHIHNPVNVRRLLPTYFTQPFLNNAVTLASAVPIPAAQLGSQPVVDTALEIRRAVNAYVVNTDVLLQELAWSNAAAGVGRTLFPCRPGGDFAAVSNWRSAKFNEVDWSGARVDWEKNKGAACATFVTAYAQDNPRIPLRGGGSVCSETEDAIWMSVGRSDVDWEKIRKNGNVRFA</sequence>
<dbReference type="PANTHER" id="PTHR31642:SF310">
    <property type="entry name" value="FATTY ALCOHOL:CAFFEOYL-COA ACYLTRANSFERASE"/>
    <property type="match status" value="1"/>
</dbReference>
<keyword evidence="1" id="KW-0808">Transferase</keyword>
<dbReference type="InParanoid" id="A0A165LQ52"/>
<dbReference type="InterPro" id="IPR050317">
    <property type="entry name" value="Plant_Fungal_Acyltransferase"/>
</dbReference>
<dbReference type="PANTHER" id="PTHR31642">
    <property type="entry name" value="TRICHOTHECENE 3-O-ACETYLTRANSFERASE"/>
    <property type="match status" value="1"/>
</dbReference>